<proteinExistence type="predicted"/>
<sequence length="165" mass="17142">MGGVGAGAVTAVAVVIGLAFLTMGVGMPFLTIRRARQATGALRQGLTAEGRVLDTYVTHRQDRASERHVIIGFRAADGREYRIEDSGNRPRVVGDHVPVRYLPDRPDLAVPADTSVGALAGVSVMVCVFGGVFAVAGLVVLLLGLTGVLLVDSVPDPSLSDPSLP</sequence>
<organism evidence="2 3">
    <name type="scientific">Streptacidiphilus monticola</name>
    <dbReference type="NCBI Taxonomy" id="2161674"/>
    <lineage>
        <taxon>Bacteria</taxon>
        <taxon>Bacillati</taxon>
        <taxon>Actinomycetota</taxon>
        <taxon>Actinomycetes</taxon>
        <taxon>Kitasatosporales</taxon>
        <taxon>Streptomycetaceae</taxon>
        <taxon>Streptacidiphilus</taxon>
    </lineage>
</organism>
<reference evidence="3" key="1">
    <citation type="journal article" date="2019" name="Int. J. Syst. Evol. Microbiol.">
        <title>The Global Catalogue of Microorganisms (GCM) 10K type strain sequencing project: providing services to taxonomists for standard genome sequencing and annotation.</title>
        <authorList>
            <consortium name="The Broad Institute Genomics Platform"/>
            <consortium name="The Broad Institute Genome Sequencing Center for Infectious Disease"/>
            <person name="Wu L."/>
            <person name="Ma J."/>
        </authorList>
    </citation>
    <scope>NUCLEOTIDE SEQUENCE [LARGE SCALE GENOMIC DNA]</scope>
    <source>
        <strain evidence="3">JCM 4816</strain>
    </source>
</reference>
<dbReference type="RefSeq" id="WP_380578803.1">
    <property type="nucleotide sequence ID" value="NZ_JBHSQJ010000006.1"/>
</dbReference>
<evidence type="ECO:0000313" key="3">
    <source>
        <dbReference type="Proteomes" id="UP001596174"/>
    </source>
</evidence>
<gene>
    <name evidence="2" type="ORF">ACFP3V_01570</name>
</gene>
<feature type="transmembrane region" description="Helical" evidence="1">
    <location>
        <begin position="124"/>
        <end position="151"/>
    </location>
</feature>
<evidence type="ECO:0000313" key="2">
    <source>
        <dbReference type="EMBL" id="MFC5905909.1"/>
    </source>
</evidence>
<feature type="transmembrane region" description="Helical" evidence="1">
    <location>
        <begin position="6"/>
        <end position="30"/>
    </location>
</feature>
<dbReference type="EMBL" id="JBHSQJ010000006">
    <property type="protein sequence ID" value="MFC5905909.1"/>
    <property type="molecule type" value="Genomic_DNA"/>
</dbReference>
<protein>
    <submittedName>
        <fullName evidence="2">DUF3592 domain-containing protein</fullName>
    </submittedName>
</protein>
<keyword evidence="1" id="KW-0812">Transmembrane</keyword>
<dbReference type="Proteomes" id="UP001596174">
    <property type="component" value="Unassembled WGS sequence"/>
</dbReference>
<keyword evidence="3" id="KW-1185">Reference proteome</keyword>
<keyword evidence="1" id="KW-1133">Transmembrane helix</keyword>
<comment type="caution">
    <text evidence="2">The sequence shown here is derived from an EMBL/GenBank/DDBJ whole genome shotgun (WGS) entry which is preliminary data.</text>
</comment>
<keyword evidence="1" id="KW-0472">Membrane</keyword>
<name>A0ABW1FTT9_9ACTN</name>
<evidence type="ECO:0000256" key="1">
    <source>
        <dbReference type="SAM" id="Phobius"/>
    </source>
</evidence>
<accession>A0ABW1FTT9</accession>